<organism evidence="1 2">
    <name type="scientific">Meripilus lineatus</name>
    <dbReference type="NCBI Taxonomy" id="2056292"/>
    <lineage>
        <taxon>Eukaryota</taxon>
        <taxon>Fungi</taxon>
        <taxon>Dikarya</taxon>
        <taxon>Basidiomycota</taxon>
        <taxon>Agaricomycotina</taxon>
        <taxon>Agaricomycetes</taxon>
        <taxon>Polyporales</taxon>
        <taxon>Meripilaceae</taxon>
        <taxon>Meripilus</taxon>
    </lineage>
</organism>
<sequence>MIDKCRPFLDFDQNYIDKVCGLDHNSNVPNVHDEGLMDLYMDIPDYYGMGVIYDSCWDDPMFMLGFSPRTPGTYEGRIQDRKVIGKTNEEIHISVRERYQKDSLWRPRSLYGFKPVHDEERQRWKWVGVKHGQPVTIWEAEFEDDVGNFEHLLSDRFYMLGEYDKEG</sequence>
<dbReference type="Proteomes" id="UP001212997">
    <property type="component" value="Unassembled WGS sequence"/>
</dbReference>
<dbReference type="EMBL" id="JANAWD010000552">
    <property type="protein sequence ID" value="KAJ3477934.1"/>
    <property type="molecule type" value="Genomic_DNA"/>
</dbReference>
<comment type="caution">
    <text evidence="1">The sequence shown here is derived from an EMBL/GenBank/DDBJ whole genome shotgun (WGS) entry which is preliminary data.</text>
</comment>
<name>A0AAD5UU93_9APHY</name>
<reference evidence="1" key="1">
    <citation type="submission" date="2022-07" db="EMBL/GenBank/DDBJ databases">
        <title>Genome Sequence of Physisporinus lineatus.</title>
        <authorList>
            <person name="Buettner E."/>
        </authorList>
    </citation>
    <scope>NUCLEOTIDE SEQUENCE</scope>
    <source>
        <strain evidence="1">VT162</strain>
    </source>
</reference>
<protein>
    <submittedName>
        <fullName evidence="1">Uncharacterized protein</fullName>
    </submittedName>
</protein>
<evidence type="ECO:0000313" key="2">
    <source>
        <dbReference type="Proteomes" id="UP001212997"/>
    </source>
</evidence>
<accession>A0AAD5UU93</accession>
<evidence type="ECO:0000313" key="1">
    <source>
        <dbReference type="EMBL" id="KAJ3477934.1"/>
    </source>
</evidence>
<gene>
    <name evidence="1" type="ORF">NLI96_g10123</name>
</gene>
<proteinExistence type="predicted"/>
<dbReference type="AlphaFoldDB" id="A0AAD5UU93"/>
<keyword evidence="2" id="KW-1185">Reference proteome</keyword>